<protein>
    <recommendedName>
        <fullName evidence="3">SMODS-associated and fused to various effectors domain-containing protein</fullName>
    </recommendedName>
</protein>
<keyword evidence="2" id="KW-1185">Reference proteome</keyword>
<evidence type="ECO:0008006" key="3">
    <source>
        <dbReference type="Google" id="ProtNLM"/>
    </source>
</evidence>
<name>A0AAV1GDQ5_XYRNO</name>
<evidence type="ECO:0000313" key="1">
    <source>
        <dbReference type="EMBL" id="CAJ1071291.1"/>
    </source>
</evidence>
<evidence type="ECO:0000313" key="2">
    <source>
        <dbReference type="Proteomes" id="UP001178508"/>
    </source>
</evidence>
<gene>
    <name evidence="1" type="ORF">XNOV1_A018722</name>
</gene>
<dbReference type="AlphaFoldDB" id="A0AAV1GDQ5"/>
<accession>A0AAV1GDQ5</accession>
<proteinExistence type="predicted"/>
<dbReference type="Proteomes" id="UP001178508">
    <property type="component" value="Chromosome 13"/>
</dbReference>
<organism evidence="1 2">
    <name type="scientific">Xyrichtys novacula</name>
    <name type="common">Pearly razorfish</name>
    <name type="synonym">Hemipteronotus novacula</name>
    <dbReference type="NCBI Taxonomy" id="13765"/>
    <lineage>
        <taxon>Eukaryota</taxon>
        <taxon>Metazoa</taxon>
        <taxon>Chordata</taxon>
        <taxon>Craniata</taxon>
        <taxon>Vertebrata</taxon>
        <taxon>Euteleostomi</taxon>
        <taxon>Actinopterygii</taxon>
        <taxon>Neopterygii</taxon>
        <taxon>Teleostei</taxon>
        <taxon>Neoteleostei</taxon>
        <taxon>Acanthomorphata</taxon>
        <taxon>Eupercaria</taxon>
        <taxon>Labriformes</taxon>
        <taxon>Labridae</taxon>
        <taxon>Xyrichtys</taxon>
    </lineage>
</organism>
<dbReference type="EMBL" id="OY660876">
    <property type="protein sequence ID" value="CAJ1071291.1"/>
    <property type="molecule type" value="Genomic_DNA"/>
</dbReference>
<reference evidence="1" key="1">
    <citation type="submission" date="2023-08" db="EMBL/GenBank/DDBJ databases">
        <authorList>
            <person name="Alioto T."/>
            <person name="Alioto T."/>
            <person name="Gomez Garrido J."/>
        </authorList>
    </citation>
    <scope>NUCLEOTIDE SEQUENCE</scope>
</reference>
<sequence length="70" mass="8117">MNRTADPRSINPKQMFWESAEQVINTAKFHPKATIVTMPTAGFMTRHGYSKVLLYYDPDQRGQYENLPVQ</sequence>